<dbReference type="Proteomes" id="UP001165122">
    <property type="component" value="Unassembled WGS sequence"/>
</dbReference>
<dbReference type="OrthoDB" id="269227at2759"/>
<proteinExistence type="inferred from homology"/>
<evidence type="ECO:0000313" key="4">
    <source>
        <dbReference type="Proteomes" id="UP001165122"/>
    </source>
</evidence>
<organism evidence="3 4">
    <name type="scientific">Triparma laevis f. longispina</name>
    <dbReference type="NCBI Taxonomy" id="1714387"/>
    <lineage>
        <taxon>Eukaryota</taxon>
        <taxon>Sar</taxon>
        <taxon>Stramenopiles</taxon>
        <taxon>Ochrophyta</taxon>
        <taxon>Bolidophyceae</taxon>
        <taxon>Parmales</taxon>
        <taxon>Triparmaceae</taxon>
        <taxon>Triparma</taxon>
    </lineage>
</organism>
<evidence type="ECO:0000259" key="2">
    <source>
        <dbReference type="Pfam" id="PF05199"/>
    </source>
</evidence>
<feature type="domain" description="Glucose-methanol-choline oxidoreductase C-terminal" evidence="2">
    <location>
        <begin position="379"/>
        <end position="481"/>
    </location>
</feature>
<dbReference type="SUPFAM" id="SSF51905">
    <property type="entry name" value="FAD/NAD(P)-binding domain"/>
    <property type="match status" value="1"/>
</dbReference>
<protein>
    <recommendedName>
        <fullName evidence="2">Glucose-methanol-choline oxidoreductase C-terminal domain-containing protein</fullName>
    </recommendedName>
</protein>
<dbReference type="InterPro" id="IPR007867">
    <property type="entry name" value="GMC_OxRtase_C"/>
</dbReference>
<dbReference type="InterPro" id="IPR012132">
    <property type="entry name" value="GMC_OxRdtase"/>
</dbReference>
<gene>
    <name evidence="3" type="ORF">TrLO_g436</name>
</gene>
<evidence type="ECO:0000256" key="1">
    <source>
        <dbReference type="ARBA" id="ARBA00010790"/>
    </source>
</evidence>
<dbReference type="PANTHER" id="PTHR11552">
    <property type="entry name" value="GLUCOSE-METHANOL-CHOLINE GMC OXIDOREDUCTASE"/>
    <property type="match status" value="1"/>
</dbReference>
<sequence>MRIGLSTVSSPIQTVMIIGTGPAACSAARTLLDGNPHIKVVMLSESPSSYISPASSTTKGWTRGKSSSYESHLPSIIQTSGPCKSRKLTLPIGRGLGGSTRINAMLHFNLFTSFGSSNSSILSASKQIDSELKSNKKVEPNIIDPTYIKTLGLKLQTSSGYKSSQFYTSTFENKRVNSFQALYLDTLNPHFTVLYNSRVDKLNFNMERTHVTSLTLSTGKSVHLTSTTTLILSCGSICSPLLLDRSGYDCLENNKVYDHPVLPILYFSPTSLSKVKKSNTGVQGWWSGDEDRVQFMIFDGDVVVELLEHVTEVFRRSYENIFKDIFFKLLFLWAFYNVYIVRLFLPKFIKNWLGNHLVCINIQPVKVKSNGKINKDGSFSTNFFENEEDKITLNKAWKVFQKDFDKPLKEKGCINILPGPLSSNILTYAGHFTTSYFHPHSSLSHVVNEDFGLKGVENLKVADASVVKEGFGGPTALGCMGVGRKVGEIILEENK</sequence>
<keyword evidence="4" id="KW-1185">Reference proteome</keyword>
<dbReference type="GO" id="GO:0050660">
    <property type="term" value="F:flavin adenine dinucleotide binding"/>
    <property type="evidence" value="ECO:0007669"/>
    <property type="project" value="InterPro"/>
</dbReference>
<name>A0A9W7E983_9STRA</name>
<dbReference type="GO" id="GO:0016614">
    <property type="term" value="F:oxidoreductase activity, acting on CH-OH group of donors"/>
    <property type="evidence" value="ECO:0007669"/>
    <property type="project" value="InterPro"/>
</dbReference>
<dbReference type="PANTHER" id="PTHR11552:SF147">
    <property type="entry name" value="CHOLINE DEHYDROGENASE, MITOCHONDRIAL"/>
    <property type="match status" value="1"/>
</dbReference>
<dbReference type="EMBL" id="BRXW01000616">
    <property type="protein sequence ID" value="GMH70143.1"/>
    <property type="molecule type" value="Genomic_DNA"/>
</dbReference>
<comment type="similarity">
    <text evidence="1">Belongs to the GMC oxidoreductase family.</text>
</comment>
<reference evidence="4" key="1">
    <citation type="journal article" date="2023" name="Commun. Biol.">
        <title>Genome analysis of Parmales, the sister group of diatoms, reveals the evolutionary specialization of diatoms from phago-mixotrophs to photoautotrophs.</title>
        <authorList>
            <person name="Ban H."/>
            <person name="Sato S."/>
            <person name="Yoshikawa S."/>
            <person name="Yamada K."/>
            <person name="Nakamura Y."/>
            <person name="Ichinomiya M."/>
            <person name="Sato N."/>
            <person name="Blanc-Mathieu R."/>
            <person name="Endo H."/>
            <person name="Kuwata A."/>
            <person name="Ogata H."/>
        </authorList>
    </citation>
    <scope>NUCLEOTIDE SEQUENCE [LARGE SCALE GENOMIC DNA]</scope>
    <source>
        <strain evidence="4">NIES 3700</strain>
    </source>
</reference>
<dbReference type="InterPro" id="IPR036188">
    <property type="entry name" value="FAD/NAD-bd_sf"/>
</dbReference>
<evidence type="ECO:0000313" key="3">
    <source>
        <dbReference type="EMBL" id="GMH70143.1"/>
    </source>
</evidence>
<accession>A0A9W7E983</accession>
<comment type="caution">
    <text evidence="3">The sequence shown here is derived from an EMBL/GenBank/DDBJ whole genome shotgun (WGS) entry which is preliminary data.</text>
</comment>
<dbReference type="Gene3D" id="3.50.50.60">
    <property type="entry name" value="FAD/NAD(P)-binding domain"/>
    <property type="match status" value="2"/>
</dbReference>
<dbReference type="Pfam" id="PF05199">
    <property type="entry name" value="GMC_oxred_C"/>
    <property type="match status" value="1"/>
</dbReference>
<dbReference type="AlphaFoldDB" id="A0A9W7E983"/>